<dbReference type="Pfam" id="PF02511">
    <property type="entry name" value="Thy1"/>
    <property type="match status" value="1"/>
</dbReference>
<dbReference type="Proteomes" id="UP000237684">
    <property type="component" value="Unassembled WGS sequence"/>
</dbReference>
<dbReference type="PANTHER" id="PTHR34934:SF1">
    <property type="entry name" value="FLAVIN-DEPENDENT THYMIDYLATE SYNTHASE"/>
    <property type="match status" value="1"/>
</dbReference>
<evidence type="ECO:0000313" key="2">
    <source>
        <dbReference type="Proteomes" id="UP000237684"/>
    </source>
</evidence>
<dbReference type="InterPro" id="IPR036098">
    <property type="entry name" value="Thymidylate_synthase_ThyX_sf"/>
</dbReference>
<dbReference type="EMBL" id="NIGF01000012">
    <property type="protein sequence ID" value="PQV63429.1"/>
    <property type="molecule type" value="Genomic_DNA"/>
</dbReference>
<dbReference type="InterPro" id="IPR003669">
    <property type="entry name" value="Thymidylate_synthase_ThyX"/>
</dbReference>
<keyword evidence="2" id="KW-1185">Reference proteome</keyword>
<protein>
    <submittedName>
        <fullName evidence="1">Thymidylate synthase ThyX</fullName>
    </submittedName>
</protein>
<dbReference type="GO" id="GO:0070402">
    <property type="term" value="F:NADPH binding"/>
    <property type="evidence" value="ECO:0007669"/>
    <property type="project" value="TreeGrafter"/>
</dbReference>
<dbReference type="GO" id="GO:0004799">
    <property type="term" value="F:thymidylate synthase activity"/>
    <property type="evidence" value="ECO:0007669"/>
    <property type="project" value="TreeGrafter"/>
</dbReference>
<dbReference type="OrthoDB" id="178972at2"/>
<dbReference type="GO" id="GO:0006231">
    <property type="term" value="P:dTMP biosynthetic process"/>
    <property type="evidence" value="ECO:0007669"/>
    <property type="project" value="InterPro"/>
</dbReference>
<dbReference type="InParanoid" id="A0A2S8SRQ2"/>
<accession>A0A2S8SRQ2</accession>
<reference evidence="1 2" key="1">
    <citation type="journal article" date="2018" name="Syst. Appl. Microbiol.">
        <title>Abditibacterium utsteinense sp. nov., the first cultivated member of candidate phylum FBP, isolated from ice-free Antarctic soil samples.</title>
        <authorList>
            <person name="Tahon G."/>
            <person name="Tytgat B."/>
            <person name="Lebbe L."/>
            <person name="Carlier A."/>
            <person name="Willems A."/>
        </authorList>
    </citation>
    <scope>NUCLEOTIDE SEQUENCE [LARGE SCALE GENOMIC DNA]</scope>
    <source>
        <strain evidence="1 2">LMG 29911</strain>
    </source>
</reference>
<dbReference type="PROSITE" id="PS51331">
    <property type="entry name" value="THYX"/>
    <property type="match status" value="1"/>
</dbReference>
<gene>
    <name evidence="1" type="ORF">B1R32_11284</name>
</gene>
<dbReference type="Gene3D" id="3.30.1360.170">
    <property type="match status" value="1"/>
</dbReference>
<dbReference type="SUPFAM" id="SSF69796">
    <property type="entry name" value="Thymidylate synthase-complementing protein Thy1"/>
    <property type="match status" value="1"/>
</dbReference>
<dbReference type="GO" id="GO:0050660">
    <property type="term" value="F:flavin adenine dinucleotide binding"/>
    <property type="evidence" value="ECO:0007669"/>
    <property type="project" value="InterPro"/>
</dbReference>
<dbReference type="PANTHER" id="PTHR34934">
    <property type="entry name" value="FLAVIN-DEPENDENT THYMIDYLATE SYNTHASE"/>
    <property type="match status" value="1"/>
</dbReference>
<name>A0A2S8SRQ2_9BACT</name>
<proteinExistence type="predicted"/>
<dbReference type="GO" id="GO:0050797">
    <property type="term" value="F:thymidylate synthase (FAD) activity"/>
    <property type="evidence" value="ECO:0007669"/>
    <property type="project" value="InterPro"/>
</dbReference>
<organism evidence="1 2">
    <name type="scientific">Abditibacterium utsteinense</name>
    <dbReference type="NCBI Taxonomy" id="1960156"/>
    <lineage>
        <taxon>Bacteria</taxon>
        <taxon>Pseudomonadati</taxon>
        <taxon>Abditibacteriota</taxon>
        <taxon>Abditibacteriia</taxon>
        <taxon>Abditibacteriales</taxon>
        <taxon>Abditibacteriaceae</taxon>
        <taxon>Abditibacterium</taxon>
    </lineage>
</organism>
<dbReference type="AlphaFoldDB" id="A0A2S8SRQ2"/>
<dbReference type="CDD" id="cd20175">
    <property type="entry name" value="ThyX"/>
    <property type="match status" value="1"/>
</dbReference>
<sequence length="462" mass="51985">MQVTQVALCPTDASNAAHRPALTPELLAATGARYSRSNDGLDAILAKIDPQNMDKSVDSIFKMVDYGHQSIADMAPVAMFMDGISMWLAYHIWSLCPTAGGQESSTRYLKLSRENLPDAAEIGIPENLREEWKNAMESALAAYETALAFWEDVATKNETVMRIPREILEDKSEKAQKTVARMRRNYAFDRARYFLPAALKTNVMMVQSARAWVNLCQQLLSHPLPEAQLLGEKIREELALVAPRLIKHAAAQSGFLKGNQRVFSRLCESAFSRGEDWGWQVSEEEDEAFLSVFTFPNSEADFVEDLEFHDNRYAFVGPTLQETPVQFGWSAVTFGDIRDLNRHRTGTKTCDLVPVGFYGAREQSSNALPAETLDIGHSITSRALALLAKERKHSGFYWFLLGSQFSFQHTTTADKFIYEAELRTGLGAHYRYAKHLHDVLELWYQKFPATRGLILEGAAEPE</sequence>
<comment type="caution">
    <text evidence="1">The sequence shown here is derived from an EMBL/GenBank/DDBJ whole genome shotgun (WGS) entry which is preliminary data.</text>
</comment>
<dbReference type="RefSeq" id="WP_106380507.1">
    <property type="nucleotide sequence ID" value="NZ_NIGF01000012.1"/>
</dbReference>
<evidence type="ECO:0000313" key="1">
    <source>
        <dbReference type="EMBL" id="PQV63429.1"/>
    </source>
</evidence>